<keyword evidence="4" id="KW-1185">Reference proteome</keyword>
<dbReference type="Proteomes" id="UP001596156">
    <property type="component" value="Unassembled WGS sequence"/>
</dbReference>
<evidence type="ECO:0000256" key="2">
    <source>
        <dbReference type="SAM" id="SignalP"/>
    </source>
</evidence>
<comment type="caution">
    <text evidence="3">The sequence shown here is derived from an EMBL/GenBank/DDBJ whole genome shotgun (WGS) entry which is preliminary data.</text>
</comment>
<feature type="region of interest" description="Disordered" evidence="1">
    <location>
        <begin position="141"/>
        <end position="173"/>
    </location>
</feature>
<reference evidence="4" key="1">
    <citation type="journal article" date="2019" name="Int. J. Syst. Evol. Microbiol.">
        <title>The Global Catalogue of Microorganisms (GCM) 10K type strain sequencing project: providing services to taxonomists for standard genome sequencing and annotation.</title>
        <authorList>
            <consortium name="The Broad Institute Genomics Platform"/>
            <consortium name="The Broad Institute Genome Sequencing Center for Infectious Disease"/>
            <person name="Wu L."/>
            <person name="Ma J."/>
        </authorList>
    </citation>
    <scope>NUCLEOTIDE SEQUENCE [LARGE SCALE GENOMIC DNA]</scope>
    <source>
        <strain evidence="4">CCM 8479</strain>
    </source>
</reference>
<accession>A0ABW0D6X2</accession>
<proteinExistence type="predicted"/>
<feature type="compositionally biased region" description="Low complexity" evidence="1">
    <location>
        <begin position="154"/>
        <end position="168"/>
    </location>
</feature>
<protein>
    <recommendedName>
        <fullName evidence="5">Lipoprotein</fullName>
    </recommendedName>
</protein>
<dbReference type="EMBL" id="JBHSKL010000011">
    <property type="protein sequence ID" value="MFC5224920.1"/>
    <property type="molecule type" value="Genomic_DNA"/>
</dbReference>
<feature type="signal peptide" evidence="2">
    <location>
        <begin position="1"/>
        <end position="22"/>
    </location>
</feature>
<keyword evidence="2" id="KW-0732">Signal</keyword>
<organism evidence="3 4">
    <name type="scientific">Streptomyces fimbriatus</name>
    <dbReference type="NCBI Taxonomy" id="68197"/>
    <lineage>
        <taxon>Bacteria</taxon>
        <taxon>Bacillati</taxon>
        <taxon>Actinomycetota</taxon>
        <taxon>Actinomycetes</taxon>
        <taxon>Kitasatosporales</taxon>
        <taxon>Streptomycetaceae</taxon>
        <taxon>Streptomyces</taxon>
    </lineage>
</organism>
<name>A0ABW0D6X2_STRFI</name>
<dbReference type="PROSITE" id="PS51257">
    <property type="entry name" value="PROKAR_LIPOPROTEIN"/>
    <property type="match status" value="1"/>
</dbReference>
<evidence type="ECO:0000256" key="1">
    <source>
        <dbReference type="SAM" id="MobiDB-lite"/>
    </source>
</evidence>
<evidence type="ECO:0000313" key="3">
    <source>
        <dbReference type="EMBL" id="MFC5224920.1"/>
    </source>
</evidence>
<sequence length="304" mass="32596">MLEMIKRRGLGVLVAATTVASAAGCSLAATDSKPSVVSPRPTVPFDAADPATWVLPIEGYLPSDSERKQISQARKILVGDCMKRFGFSWQPAPDLPRLGPKTLVDWRYGIHDMALAEERGYKPAAAEQEAYDKAVEAGALDKTTDSGPETHALEGGAPKVGGEPVPEGGCLGEADRKIAGGAVTTEVAQKVSNEAFIQSQQHPKVVKAFRAWSACMKESGFDYARPLDASDDPRFGTPEVTSLEIRTATADIACRDRTDVARIWFEAETAIQKETIEARPEQLNKERESLDAAVKKAADVVAGS</sequence>
<evidence type="ECO:0000313" key="4">
    <source>
        <dbReference type="Proteomes" id="UP001596156"/>
    </source>
</evidence>
<evidence type="ECO:0008006" key="5">
    <source>
        <dbReference type="Google" id="ProtNLM"/>
    </source>
</evidence>
<feature type="chain" id="PRO_5046831876" description="Lipoprotein" evidence="2">
    <location>
        <begin position="23"/>
        <end position="304"/>
    </location>
</feature>
<gene>
    <name evidence="3" type="ORF">ACFPN6_09940</name>
</gene>
<dbReference type="RefSeq" id="WP_309061568.1">
    <property type="nucleotide sequence ID" value="NZ_BAAASS010000004.1"/>
</dbReference>